<gene>
    <name evidence="5" type="ORF">OS493_018568</name>
</gene>
<dbReference type="OrthoDB" id="5974885at2759"/>
<dbReference type="Proteomes" id="UP001163046">
    <property type="component" value="Unassembled WGS sequence"/>
</dbReference>
<protein>
    <recommendedName>
        <fullName evidence="4">HECT domain-containing protein</fullName>
    </recommendedName>
</protein>
<dbReference type="InterPro" id="IPR000569">
    <property type="entry name" value="HECT_dom"/>
</dbReference>
<dbReference type="Pfam" id="PF00632">
    <property type="entry name" value="HECT"/>
    <property type="match status" value="1"/>
</dbReference>
<dbReference type="SMART" id="SM00119">
    <property type="entry name" value="HECTc"/>
    <property type="match status" value="1"/>
</dbReference>
<feature type="compositionally biased region" description="Polar residues" evidence="3">
    <location>
        <begin position="29"/>
        <end position="44"/>
    </location>
</feature>
<proteinExistence type="predicted"/>
<accession>A0A9X0A177</accession>
<feature type="domain" description="HECT" evidence="4">
    <location>
        <begin position="396"/>
        <end position="707"/>
    </location>
</feature>
<dbReference type="PROSITE" id="PS50237">
    <property type="entry name" value="HECT"/>
    <property type="match status" value="1"/>
</dbReference>
<evidence type="ECO:0000313" key="5">
    <source>
        <dbReference type="EMBL" id="KAJ7391517.1"/>
    </source>
</evidence>
<evidence type="ECO:0000256" key="1">
    <source>
        <dbReference type="ARBA" id="ARBA00022786"/>
    </source>
</evidence>
<evidence type="ECO:0000313" key="6">
    <source>
        <dbReference type="Proteomes" id="UP001163046"/>
    </source>
</evidence>
<sequence>MASSETKARLKRVAEQLLFLANEGNDVPNTSVFNTAGNSGNPSATEPREVSPAASAASEHRRLFNYGSTRLSGFTPRPATTFLSKGKGSGNRGKKKIQTCTLKFFCLGAKDDDAPPSTIAGKTELSNCGLGPSSITCDVTAATVHTYLMEKYTPLSLAGGYELLLFQRGGENRGFYSLPTPYSPSRLKDIAGQATIYIRPLQKDILADEARNAGQSTTETGPSVECLMCDKLVPMHQLRQHQMEEHKEIKKRPATDQLNLDEFMASGSGSKQRKDSNPGPSTVLTEAEQINQLKEMFPDWSENNLKSLLDIHGDAHSVALSISRPENTNPAEASDYVIESDDDDLLASPFTSKDDAPVTLQSLLNDLKCNLLNERVKLKVDQEDLLNDAMTFYKDPDFDPRKRLRVIFNNQPAADTGGVTRQFFTQLLGMISDEFFQGVEYKQPIYNSNMVACGIIKLCGKIIVHSILLGGPGLPIFSPGVYDYLVTGDVDTAVQKMTTNDCSLRIQSFINMVAEAVDVAEVDQNLTIEILSECGLTSVLTNENKMNIIQSIIVHDAIGKPKILLDQLREGFSALGFLKKMEEYKPLFKPLFVKDDGNVSGEEVVNILNFPSSMEENETATHNFLKAFLHNASQEILCKFLTFTTGSSCLPDFGLGKIDVTFDNVASIFASACMNSITLPRGFEDEVTFSALMEAVLTTPTKSFTNV</sequence>
<comment type="caution">
    <text evidence="5">The sequence shown here is derived from an EMBL/GenBank/DDBJ whole genome shotgun (WGS) entry which is preliminary data.</text>
</comment>
<feature type="active site" description="Glycyl thioester intermediate" evidence="2">
    <location>
        <position position="673"/>
    </location>
</feature>
<dbReference type="GO" id="GO:0004842">
    <property type="term" value="F:ubiquitin-protein transferase activity"/>
    <property type="evidence" value="ECO:0007669"/>
    <property type="project" value="InterPro"/>
</dbReference>
<dbReference type="EMBL" id="MU825406">
    <property type="protein sequence ID" value="KAJ7391517.1"/>
    <property type="molecule type" value="Genomic_DNA"/>
</dbReference>
<feature type="region of interest" description="Disordered" evidence="3">
    <location>
        <begin position="29"/>
        <end position="58"/>
    </location>
</feature>
<dbReference type="Gene3D" id="3.90.1750.10">
    <property type="entry name" value="Hect, E3 ligase catalytic domains"/>
    <property type="match status" value="1"/>
</dbReference>
<dbReference type="InterPro" id="IPR003892">
    <property type="entry name" value="CUE"/>
</dbReference>
<dbReference type="Pfam" id="PF02845">
    <property type="entry name" value="CUE"/>
    <property type="match status" value="1"/>
</dbReference>
<dbReference type="SUPFAM" id="SSF56204">
    <property type="entry name" value="Hect, E3 ligase catalytic domain"/>
    <property type="match status" value="1"/>
</dbReference>
<dbReference type="GO" id="GO:0043130">
    <property type="term" value="F:ubiquitin binding"/>
    <property type="evidence" value="ECO:0007669"/>
    <property type="project" value="InterPro"/>
</dbReference>
<reference evidence="5" key="1">
    <citation type="submission" date="2023-01" db="EMBL/GenBank/DDBJ databases">
        <title>Genome assembly of the deep-sea coral Lophelia pertusa.</title>
        <authorList>
            <person name="Herrera S."/>
            <person name="Cordes E."/>
        </authorList>
    </citation>
    <scope>NUCLEOTIDE SEQUENCE</scope>
    <source>
        <strain evidence="5">USNM1676648</strain>
        <tissue evidence="5">Polyp</tissue>
    </source>
</reference>
<dbReference type="InterPro" id="IPR035983">
    <property type="entry name" value="Hect_E3_ubiquitin_ligase"/>
</dbReference>
<evidence type="ECO:0000259" key="4">
    <source>
        <dbReference type="PROSITE" id="PS50237"/>
    </source>
</evidence>
<name>A0A9X0A177_9CNID</name>
<evidence type="ECO:0000256" key="2">
    <source>
        <dbReference type="PROSITE-ProRule" id="PRU00104"/>
    </source>
</evidence>
<keyword evidence="6" id="KW-1185">Reference proteome</keyword>
<dbReference type="AlphaFoldDB" id="A0A9X0A177"/>
<organism evidence="5 6">
    <name type="scientific">Desmophyllum pertusum</name>
    <dbReference type="NCBI Taxonomy" id="174260"/>
    <lineage>
        <taxon>Eukaryota</taxon>
        <taxon>Metazoa</taxon>
        <taxon>Cnidaria</taxon>
        <taxon>Anthozoa</taxon>
        <taxon>Hexacorallia</taxon>
        <taxon>Scleractinia</taxon>
        <taxon>Caryophylliina</taxon>
        <taxon>Caryophylliidae</taxon>
        <taxon>Desmophyllum</taxon>
    </lineage>
</organism>
<evidence type="ECO:0000256" key="3">
    <source>
        <dbReference type="SAM" id="MobiDB-lite"/>
    </source>
</evidence>
<keyword evidence="1 2" id="KW-0833">Ubl conjugation pathway</keyword>